<evidence type="ECO:0000313" key="3">
    <source>
        <dbReference type="EMBL" id="MBB3326094.1"/>
    </source>
</evidence>
<comment type="caution">
    <text evidence="3">The sequence shown here is derived from an EMBL/GenBank/DDBJ whole genome shotgun (WGS) entry which is preliminary data.</text>
</comment>
<evidence type="ECO:0000256" key="1">
    <source>
        <dbReference type="SAM" id="MobiDB-lite"/>
    </source>
</evidence>
<evidence type="ECO:0000259" key="2">
    <source>
        <dbReference type="Pfam" id="PF13313"/>
    </source>
</evidence>
<evidence type="ECO:0000313" key="4">
    <source>
        <dbReference type="Proteomes" id="UP000565572"/>
    </source>
</evidence>
<feature type="region of interest" description="Disordered" evidence="1">
    <location>
        <begin position="1"/>
        <end position="23"/>
    </location>
</feature>
<dbReference type="EMBL" id="JACHZG010000001">
    <property type="protein sequence ID" value="MBB3326094.1"/>
    <property type="molecule type" value="Genomic_DNA"/>
</dbReference>
<name>A0A7W5JTK7_9ACTN</name>
<dbReference type="InterPro" id="IPR011050">
    <property type="entry name" value="Pectin_lyase_fold/virulence"/>
</dbReference>
<dbReference type="RefSeq" id="WP_183337101.1">
    <property type="nucleotide sequence ID" value="NZ_JACHZG010000001.1"/>
</dbReference>
<sequence length="504" mass="51635">MTSSTSPWRTPAPNQVDRPRTPVSEVAARRTTIVLALALLLGLVAALSPWSSTSAEARSTVLGNITPATASFSDGDSVTVGMKFRATATGSVTGVKFYKGSQNTGRHVGALYSSRGQLLARATFTSESGSGWQSVVFDDPVDVRRGGSYTVATFMPEGHYAVTSPYAWPDAGVAVLGLAGTYNYGSDLEFPSSSYGRSNYFVDVIFQASDSTGGSGPTTPAPTTPAPTTPAPTTPAPTTPAPTTPAPTTPSSGFPSEATTGVPAGTALSAYTGPSTITKDGTVIDAKKITTCLVIKADDVTIKNSLLQSGGCFFNVLSDEGNTGLTLTDVEIDGQGNNGSDSAVNGGGYTCLRCDVHGTVDGFKAQTNVVIRDSYIHDLATGNDAHNDGIQTLGTTNLKILHNKIVIAGSATSAIILSTNAADQIRNVQIDGNLLGGGAYTVYGGYDGPAVAGKVSNISITNNRFTTVIFPRSGAFGPITTADAPVVVTGNTWYDGPNAGGSVS</sequence>
<gene>
    <name evidence="3" type="ORF">FHX39_001038</name>
</gene>
<feature type="region of interest" description="Disordered" evidence="1">
    <location>
        <begin position="211"/>
        <end position="261"/>
    </location>
</feature>
<proteinExistence type="predicted"/>
<dbReference type="SUPFAM" id="SSF51126">
    <property type="entry name" value="Pectin lyase-like"/>
    <property type="match status" value="1"/>
</dbReference>
<feature type="domain" description="DUF4082" evidence="2">
    <location>
        <begin position="66"/>
        <end position="202"/>
    </location>
</feature>
<dbReference type="InterPro" id="IPR025141">
    <property type="entry name" value="DUF4082"/>
</dbReference>
<reference evidence="3 4" key="1">
    <citation type="submission" date="2020-08" db="EMBL/GenBank/DDBJ databases">
        <title>Sequencing the genomes of 1000 actinobacteria strains.</title>
        <authorList>
            <person name="Klenk H.-P."/>
        </authorList>
    </citation>
    <scope>NUCLEOTIDE SEQUENCE [LARGE SCALE GENOMIC DNA]</scope>
    <source>
        <strain evidence="3 4">DSM 11053</strain>
    </source>
</reference>
<organism evidence="3 4">
    <name type="scientific">Microlunatus antarcticus</name>
    <dbReference type="NCBI Taxonomy" id="53388"/>
    <lineage>
        <taxon>Bacteria</taxon>
        <taxon>Bacillati</taxon>
        <taxon>Actinomycetota</taxon>
        <taxon>Actinomycetes</taxon>
        <taxon>Propionibacteriales</taxon>
        <taxon>Propionibacteriaceae</taxon>
        <taxon>Microlunatus</taxon>
    </lineage>
</organism>
<dbReference type="Pfam" id="PF13313">
    <property type="entry name" value="DUF4082"/>
    <property type="match status" value="1"/>
</dbReference>
<protein>
    <recommendedName>
        <fullName evidence="2">DUF4082 domain-containing protein</fullName>
    </recommendedName>
</protein>
<dbReference type="AlphaFoldDB" id="A0A7W5JTK7"/>
<keyword evidence="4" id="KW-1185">Reference proteome</keyword>
<dbReference type="Proteomes" id="UP000565572">
    <property type="component" value="Unassembled WGS sequence"/>
</dbReference>
<accession>A0A7W5JTK7</accession>
<feature type="compositionally biased region" description="Pro residues" evidence="1">
    <location>
        <begin position="219"/>
        <end position="248"/>
    </location>
</feature>